<keyword evidence="5 6" id="KW-0472">Membrane</keyword>
<evidence type="ECO:0000313" key="7">
    <source>
        <dbReference type="EMBL" id="AHF24375.1"/>
    </source>
</evidence>
<dbReference type="GO" id="GO:0032153">
    <property type="term" value="C:cell division site"/>
    <property type="evidence" value="ECO:0007669"/>
    <property type="project" value="TreeGrafter"/>
</dbReference>
<feature type="transmembrane region" description="Helical" evidence="6">
    <location>
        <begin position="163"/>
        <end position="187"/>
    </location>
</feature>
<dbReference type="GO" id="GO:0008360">
    <property type="term" value="P:regulation of cell shape"/>
    <property type="evidence" value="ECO:0007669"/>
    <property type="project" value="UniProtKB-KW"/>
</dbReference>
<feature type="transmembrane region" description="Helical" evidence="6">
    <location>
        <begin position="316"/>
        <end position="341"/>
    </location>
</feature>
<sequence>MLFYFLAFLLLAVRKNSREGYILSIAVPLMIFLGTNLLPHMFKADRLLLSLSNFLCALGVLILYDTNPAYAYQQAVSYGIGLLSMVICILLVRSVFSWRLLVWPLILISLLLLALPVLWGKETNGAKNWIALGPVSFQPSEVVKLSLVISLAWFMSRRKMIPWLLFSVLCLILLMLQKDLGTALLYYMTALMLYWASAGSMIFTGIGILGGCAAAVYGYNQFSHVRRRVAIWLNPWADFENAGYQLVQGLMAIASGGLFGVGLGLGMPTAIPVYESDFIFAVICEQFGLIFGICVLLMYIALIWRGVSVAMSARRSFHSLLAMGSTVLLGFQTFVIIGGVLKLIPLTGVTMPFVSYGGTSLISSLCLIGFIQGVGSMNESDLEEDTHLAMLG</sequence>
<evidence type="ECO:0000256" key="1">
    <source>
        <dbReference type="ARBA" id="ARBA00004141"/>
    </source>
</evidence>
<feature type="transmembrane region" description="Helical" evidence="6">
    <location>
        <begin position="353"/>
        <end position="371"/>
    </location>
</feature>
<evidence type="ECO:0000256" key="5">
    <source>
        <dbReference type="ARBA" id="ARBA00023136"/>
    </source>
</evidence>
<feature type="transmembrane region" description="Helical" evidence="6">
    <location>
        <begin position="20"/>
        <end position="38"/>
    </location>
</feature>
<dbReference type="GO" id="GO:0005886">
    <property type="term" value="C:plasma membrane"/>
    <property type="evidence" value="ECO:0007669"/>
    <property type="project" value="TreeGrafter"/>
</dbReference>
<organism evidence="7">
    <name type="scientific">uncultured bacterium Contig29</name>
    <dbReference type="NCBI Taxonomy" id="1393550"/>
    <lineage>
        <taxon>Bacteria</taxon>
        <taxon>environmental samples</taxon>
    </lineage>
</organism>
<feature type="transmembrane region" description="Helical" evidence="6">
    <location>
        <begin position="193"/>
        <end position="219"/>
    </location>
</feature>
<keyword evidence="4 6" id="KW-1133">Transmembrane helix</keyword>
<dbReference type="AlphaFoldDB" id="W0FN14"/>
<protein>
    <submittedName>
        <fullName evidence="7">Cell cycle protein</fullName>
    </submittedName>
</protein>
<evidence type="ECO:0000256" key="6">
    <source>
        <dbReference type="SAM" id="Phobius"/>
    </source>
</evidence>
<dbReference type="InterPro" id="IPR001182">
    <property type="entry name" value="FtsW/RodA"/>
</dbReference>
<keyword evidence="2 6" id="KW-0812">Transmembrane</keyword>
<feature type="transmembrane region" description="Helical" evidence="6">
    <location>
        <begin position="246"/>
        <end position="266"/>
    </location>
</feature>
<feature type="transmembrane region" description="Helical" evidence="6">
    <location>
        <begin position="139"/>
        <end position="156"/>
    </location>
</feature>
<dbReference type="PANTHER" id="PTHR30474:SF3">
    <property type="entry name" value="PEPTIDOGLYCAN GLYCOSYLTRANSFERASE RODA"/>
    <property type="match status" value="1"/>
</dbReference>
<dbReference type="Pfam" id="PF01098">
    <property type="entry name" value="FTSW_RODA_SPOVE"/>
    <property type="match status" value="1"/>
</dbReference>
<feature type="transmembrane region" description="Helical" evidence="6">
    <location>
        <begin position="278"/>
        <end position="304"/>
    </location>
</feature>
<keyword evidence="3" id="KW-0133">Cell shape</keyword>
<evidence type="ECO:0000256" key="2">
    <source>
        <dbReference type="ARBA" id="ARBA00022692"/>
    </source>
</evidence>
<evidence type="ECO:0000256" key="4">
    <source>
        <dbReference type="ARBA" id="ARBA00022989"/>
    </source>
</evidence>
<name>W0FN14_9BACT</name>
<feature type="transmembrane region" description="Helical" evidence="6">
    <location>
        <begin position="76"/>
        <end position="93"/>
    </location>
</feature>
<accession>W0FN14</accession>
<reference evidence="7" key="1">
    <citation type="journal article" date="2013" name="PLoS ONE">
        <title>Metagenomic insights into the carbohydrate-active enzymes carried by the microorganisms adhering to solid digesta in the rumen of cows.</title>
        <authorList>
            <person name="Wang L."/>
            <person name="Hatem A."/>
            <person name="Catalyurek U.V."/>
            <person name="Morrison M."/>
            <person name="Yu Z."/>
        </authorList>
    </citation>
    <scope>NUCLEOTIDE SEQUENCE</scope>
</reference>
<feature type="transmembrane region" description="Helical" evidence="6">
    <location>
        <begin position="47"/>
        <end position="64"/>
    </location>
</feature>
<comment type="subcellular location">
    <subcellularLocation>
        <location evidence="1">Membrane</location>
        <topology evidence="1">Multi-pass membrane protein</topology>
    </subcellularLocation>
</comment>
<dbReference type="EMBL" id="KC246792">
    <property type="protein sequence ID" value="AHF24375.1"/>
    <property type="molecule type" value="Genomic_DNA"/>
</dbReference>
<proteinExistence type="predicted"/>
<dbReference type="PANTHER" id="PTHR30474">
    <property type="entry name" value="CELL CYCLE PROTEIN"/>
    <property type="match status" value="1"/>
</dbReference>
<evidence type="ECO:0000256" key="3">
    <source>
        <dbReference type="ARBA" id="ARBA00022960"/>
    </source>
</evidence>
<dbReference type="GO" id="GO:0015648">
    <property type="term" value="F:lipid-linked peptidoglycan transporter activity"/>
    <property type="evidence" value="ECO:0007669"/>
    <property type="project" value="TreeGrafter"/>
</dbReference>
<feature type="transmembrane region" description="Helical" evidence="6">
    <location>
        <begin position="100"/>
        <end position="119"/>
    </location>
</feature>
<dbReference type="GO" id="GO:0051301">
    <property type="term" value="P:cell division"/>
    <property type="evidence" value="ECO:0007669"/>
    <property type="project" value="InterPro"/>
</dbReference>